<name>A0AAJ0ZFE9_9PSED</name>
<dbReference type="PANTHER" id="PTHR38593:SF1">
    <property type="entry name" value="BLR2558 PROTEIN"/>
    <property type="match status" value="1"/>
</dbReference>
<evidence type="ECO:0000256" key="1">
    <source>
        <dbReference type="SAM" id="SignalP"/>
    </source>
</evidence>
<dbReference type="Pfam" id="PF13628">
    <property type="entry name" value="DUF4142"/>
    <property type="match status" value="1"/>
</dbReference>
<evidence type="ECO:0000313" key="3">
    <source>
        <dbReference type="EMBL" id="MBU4631555.1"/>
    </source>
</evidence>
<comment type="caution">
    <text evidence="3">The sequence shown here is derived from an EMBL/GenBank/DDBJ whole genome shotgun (WGS) entry which is preliminary data.</text>
</comment>
<reference evidence="3" key="1">
    <citation type="submission" date="2020-12" db="EMBL/GenBank/DDBJ databases">
        <title>Generalized mutagenesis with transposon Tn5. A laboratory procedure for the identification of genes responsible for a bacterial phenotype and its regulation, illustrated with phenazine production in Pseudomonas chlororaphis.</title>
        <authorList>
            <person name="Muzio F."/>
            <person name="Sobrero P."/>
            <person name="Agaras B."/>
            <person name="Valverde C."/>
        </authorList>
    </citation>
    <scope>NUCLEOTIDE SEQUENCE</scope>
    <source>
        <strain evidence="3">SMMP3</strain>
    </source>
</reference>
<feature type="chain" id="PRO_5042565841" evidence="1">
    <location>
        <begin position="26"/>
        <end position="166"/>
    </location>
</feature>
<protein>
    <submittedName>
        <fullName evidence="3">DUF4142 domain-containing protein</fullName>
    </submittedName>
</protein>
<dbReference type="Proteomes" id="UP000787568">
    <property type="component" value="Unassembled WGS sequence"/>
</dbReference>
<dbReference type="PANTHER" id="PTHR38593">
    <property type="entry name" value="BLR2558 PROTEIN"/>
    <property type="match status" value="1"/>
</dbReference>
<dbReference type="RefSeq" id="WP_038578970.1">
    <property type="nucleotide sequence ID" value="NZ_CP009290.1"/>
</dbReference>
<sequence length="166" mass="18243">MNNLLMKQMGLLFLLSAGSLSSAMAMSSSDFVEEAAQAGINEIESSKLALEKSASADVKAFATQMISDHSKANQELLVLAKKLDIRIPDEASLTAKAKQMILEMRDESFDKAYADNQVVAHEKAVELFKKEVASSDKPDLKAFAEETLPKLQDHLDMARHLQSKTK</sequence>
<dbReference type="InterPro" id="IPR025419">
    <property type="entry name" value="DUF4142"/>
</dbReference>
<gene>
    <name evidence="3" type="ORF">I8747_01890</name>
</gene>
<dbReference type="AlphaFoldDB" id="A0AAJ0ZFE9"/>
<evidence type="ECO:0000259" key="2">
    <source>
        <dbReference type="Pfam" id="PF13628"/>
    </source>
</evidence>
<feature type="signal peptide" evidence="1">
    <location>
        <begin position="1"/>
        <end position="25"/>
    </location>
</feature>
<evidence type="ECO:0000313" key="4">
    <source>
        <dbReference type="Proteomes" id="UP000787568"/>
    </source>
</evidence>
<accession>A0AAJ0ZFE9</accession>
<dbReference type="Gene3D" id="1.20.1260.10">
    <property type="match status" value="1"/>
</dbReference>
<dbReference type="InterPro" id="IPR012347">
    <property type="entry name" value="Ferritin-like"/>
</dbReference>
<dbReference type="EMBL" id="JAEEFW010000001">
    <property type="protein sequence ID" value="MBU4631555.1"/>
    <property type="molecule type" value="Genomic_DNA"/>
</dbReference>
<proteinExistence type="predicted"/>
<feature type="domain" description="DUF4142" evidence="2">
    <location>
        <begin position="28"/>
        <end position="161"/>
    </location>
</feature>
<dbReference type="KEGG" id="pcp:JM49_15135"/>
<organism evidence="3 4">
    <name type="scientific">Pseudomonas chlororaphis subsp. aurantiaca</name>
    <dbReference type="NCBI Taxonomy" id="86192"/>
    <lineage>
        <taxon>Bacteria</taxon>
        <taxon>Pseudomonadati</taxon>
        <taxon>Pseudomonadota</taxon>
        <taxon>Gammaproteobacteria</taxon>
        <taxon>Pseudomonadales</taxon>
        <taxon>Pseudomonadaceae</taxon>
        <taxon>Pseudomonas</taxon>
    </lineage>
</organism>
<keyword evidence="1" id="KW-0732">Signal</keyword>